<gene>
    <name evidence="2" type="ORF">Aspvir_002764</name>
</gene>
<comment type="caution">
    <text evidence="2">The sequence shown here is derived from an EMBL/GenBank/DDBJ whole genome shotgun (WGS) entry which is preliminary data.</text>
</comment>
<dbReference type="SUPFAM" id="SSF118310">
    <property type="entry name" value="AN1-like Zinc finger"/>
    <property type="match status" value="1"/>
</dbReference>
<dbReference type="InterPro" id="IPR011009">
    <property type="entry name" value="Kinase-like_dom_sf"/>
</dbReference>
<dbReference type="InterPro" id="IPR002575">
    <property type="entry name" value="Aminoglycoside_PTrfase"/>
</dbReference>
<accession>A0A9P3F6L1</accession>
<dbReference type="InterPro" id="IPR035896">
    <property type="entry name" value="AN1-like_Znf"/>
</dbReference>
<dbReference type="PANTHER" id="PTHR21310">
    <property type="entry name" value="AMINOGLYCOSIDE PHOSPHOTRANSFERASE-RELATED-RELATED"/>
    <property type="match status" value="1"/>
</dbReference>
<feature type="domain" description="Aminoglycoside phosphotransferase" evidence="1">
    <location>
        <begin position="142"/>
        <end position="337"/>
    </location>
</feature>
<organism evidence="2 3">
    <name type="scientific">Aspergillus viridinutans</name>
    <dbReference type="NCBI Taxonomy" id="75553"/>
    <lineage>
        <taxon>Eukaryota</taxon>
        <taxon>Fungi</taxon>
        <taxon>Dikarya</taxon>
        <taxon>Ascomycota</taxon>
        <taxon>Pezizomycotina</taxon>
        <taxon>Eurotiomycetes</taxon>
        <taxon>Eurotiomycetidae</taxon>
        <taxon>Eurotiales</taxon>
        <taxon>Aspergillaceae</taxon>
        <taxon>Aspergillus</taxon>
        <taxon>Aspergillus subgen. Fumigati</taxon>
    </lineage>
</organism>
<dbReference type="AlphaFoldDB" id="A0A9P3F6L1"/>
<evidence type="ECO:0000313" key="3">
    <source>
        <dbReference type="Proteomes" id="UP000710440"/>
    </source>
</evidence>
<dbReference type="Pfam" id="PF01636">
    <property type="entry name" value="APH"/>
    <property type="match status" value="1"/>
</dbReference>
<name>A0A9P3F6L1_ASPVI</name>
<keyword evidence="3" id="KW-1185">Reference proteome</keyword>
<evidence type="ECO:0000313" key="2">
    <source>
        <dbReference type="EMBL" id="GIK07109.1"/>
    </source>
</evidence>
<dbReference type="RefSeq" id="XP_043130295.1">
    <property type="nucleotide sequence ID" value="XM_043274360.1"/>
</dbReference>
<proteinExistence type="predicted"/>
<dbReference type="InterPro" id="IPR051678">
    <property type="entry name" value="AGP_Transferase"/>
</dbReference>
<evidence type="ECO:0000259" key="1">
    <source>
        <dbReference type="Pfam" id="PF01636"/>
    </source>
</evidence>
<sequence>MAMWNCDFENCSNPFVRTYGQCIICDRHLCAQHLSSKYHSCPSWEDERLYDPIAQKAEQKEITRLLNKINIPALLAQASHLRNGVPCSLPQPLQYDHAKRTSVMGGMNYHIEIQFEDGISWLARIRRFNATSPPPDLRRYIMRSEVATLQFLSKTNIPSPRVLDYNFEQANPTGVEYILMEKLPGKSLRWSLTSPEQRKKIISQLADIYIELKAFPFDSMGSLDQPGTDHVGPFARESLTDYVDSQMRPLGPFISREEYVVSSIQLTLDLIIRGEAYADRAIDAFLIHRFLLDAVSHIVPAKAETTQFYLKHADDKGDHILVDDDSNITGVVDWEWAHTDSKAAAFNSPILLLPVADFYDGINHPGEDELALAQSFEDKGHLDLAEAVRNGRILHRFEFCCGYDLADWKGFLGLFQGLRKAINVDGDLEWDAWKEKTLETYKNDALLNKLIKQDPAGLVLAEVS</sequence>
<dbReference type="EMBL" id="BOPL01000012">
    <property type="protein sequence ID" value="GIK07109.1"/>
    <property type="molecule type" value="Genomic_DNA"/>
</dbReference>
<dbReference type="GeneID" id="66930746"/>
<dbReference type="Gene3D" id="3.90.1200.10">
    <property type="match status" value="1"/>
</dbReference>
<dbReference type="SUPFAM" id="SSF56112">
    <property type="entry name" value="Protein kinase-like (PK-like)"/>
    <property type="match status" value="1"/>
</dbReference>
<dbReference type="OrthoDB" id="5327538at2759"/>
<dbReference type="PANTHER" id="PTHR21310:SF15">
    <property type="entry name" value="AMINOGLYCOSIDE PHOSPHOTRANSFERASE DOMAIN-CONTAINING PROTEIN"/>
    <property type="match status" value="1"/>
</dbReference>
<protein>
    <recommendedName>
        <fullName evidence="1">Aminoglycoside phosphotransferase domain-containing protein</fullName>
    </recommendedName>
</protein>
<reference evidence="2 3" key="1">
    <citation type="submission" date="2021-02" db="EMBL/GenBank/DDBJ databases">
        <title>Pan-genome distribution and transcriptional activeness of fungal secondary metabolism genes in Aspergillus section Fumigati.</title>
        <authorList>
            <person name="Takahashi H."/>
            <person name="Umemura M."/>
            <person name="Ninomiya A."/>
            <person name="Kusuya Y."/>
            <person name="Urayama S."/>
            <person name="Shimizu M."/>
            <person name="Watanabe A."/>
            <person name="Kamei K."/>
            <person name="Yaguchi T."/>
            <person name="Hagiwara D."/>
        </authorList>
    </citation>
    <scope>NUCLEOTIDE SEQUENCE [LARGE SCALE GENOMIC DNA]</scope>
    <source>
        <strain evidence="2 3">IFM 47045</strain>
    </source>
</reference>
<dbReference type="Proteomes" id="UP000710440">
    <property type="component" value="Unassembled WGS sequence"/>
</dbReference>